<dbReference type="InterPro" id="IPR027417">
    <property type="entry name" value="P-loop_NTPase"/>
</dbReference>
<reference evidence="2" key="1">
    <citation type="submission" date="2019-05" db="EMBL/GenBank/DDBJ databases">
        <title>Whole genome sequencing of Pseudanabaena catenata USMAC16.</title>
        <authorList>
            <person name="Khan Z."/>
            <person name="Omar W.M."/>
            <person name="Convey P."/>
            <person name="Merican F."/>
            <person name="Najimudin N."/>
        </authorList>
    </citation>
    <scope>NUCLEOTIDE SEQUENCE</scope>
    <source>
        <strain evidence="2">USMAC16</strain>
    </source>
</reference>
<protein>
    <submittedName>
        <fullName evidence="2">AAA family ATPase</fullName>
    </submittedName>
</protein>
<dbReference type="Proteomes" id="UP001152872">
    <property type="component" value="Unassembled WGS sequence"/>
</dbReference>
<accession>A0A9X4RHK2</accession>
<dbReference type="SMART" id="SM00382">
    <property type="entry name" value="AAA"/>
    <property type="match status" value="1"/>
</dbReference>
<gene>
    <name evidence="2" type="ORF">FEV09_10250</name>
</gene>
<evidence type="ECO:0000313" key="3">
    <source>
        <dbReference type="Proteomes" id="UP001152872"/>
    </source>
</evidence>
<dbReference type="EMBL" id="VBTY01000072">
    <property type="protein sequence ID" value="MDG3494938.1"/>
    <property type="molecule type" value="Genomic_DNA"/>
</dbReference>
<dbReference type="PANTHER" id="PTHR32182:SF23">
    <property type="entry name" value="ATP BINDING PROTEIN"/>
    <property type="match status" value="1"/>
</dbReference>
<dbReference type="AlphaFoldDB" id="A0A9X4RHK2"/>
<proteinExistence type="predicted"/>
<dbReference type="Pfam" id="PF13175">
    <property type="entry name" value="AAA_15"/>
    <property type="match status" value="1"/>
</dbReference>
<organism evidence="2 3">
    <name type="scientific">Pseudanabaena catenata USMAC16</name>
    <dbReference type="NCBI Taxonomy" id="1855837"/>
    <lineage>
        <taxon>Bacteria</taxon>
        <taxon>Bacillati</taxon>
        <taxon>Cyanobacteriota</taxon>
        <taxon>Cyanophyceae</taxon>
        <taxon>Pseudanabaenales</taxon>
        <taxon>Pseudanabaenaceae</taxon>
        <taxon>Pseudanabaena</taxon>
    </lineage>
</organism>
<dbReference type="InterPro" id="IPR003593">
    <property type="entry name" value="AAA+_ATPase"/>
</dbReference>
<sequence length="450" mass="52627">MKINSLKIKDFRGFRDCEITFPKSSNIVVFIGVNGAGKSAILDAMSIILDVLVGDICYRKYTERRTTTNKFNQDDINLNAEKYVLDMEFSTKRYEKYSLSKNQLVNTYTISLMSLTALSLINKISLNGTYNDFTNELELTSPESLNLPILIYYQINRNIINNSKQPTPKHTRKYKYSQCFAYENTFNNNINPFNDFSKWFREEEDLENQEQINLKDFTYRNQRLEIVRNAINNFLNKFEFAKFSDLRVERERIPSKRNNPSEESIVSSLIIDKDSQKFKFSQLSSGEKMMLSLVVDIARRLAIANPSLENKLEGEGIVLVDEIDLHLHPQWQRKLLPALTHTFPNIQFIVTTHSPQVLSHLPKESVFLLEDNKISDREIYTEGRDSNSILLDAFQVPEVDKEYEVEIKEIYNLISKYDVENALKKLENLKEKRGEYDREVMRMQSYIDIL</sequence>
<dbReference type="SUPFAM" id="SSF52540">
    <property type="entry name" value="P-loop containing nucleoside triphosphate hydrolases"/>
    <property type="match status" value="1"/>
</dbReference>
<feature type="domain" description="AAA+ ATPase" evidence="1">
    <location>
        <begin position="24"/>
        <end position="385"/>
    </location>
</feature>
<dbReference type="GO" id="GO:0000731">
    <property type="term" value="P:DNA synthesis involved in DNA repair"/>
    <property type="evidence" value="ECO:0007669"/>
    <property type="project" value="TreeGrafter"/>
</dbReference>
<dbReference type="Gene3D" id="3.40.50.300">
    <property type="entry name" value="P-loop containing nucleotide triphosphate hydrolases"/>
    <property type="match status" value="1"/>
</dbReference>
<comment type="caution">
    <text evidence="2">The sequence shown here is derived from an EMBL/GenBank/DDBJ whole genome shotgun (WGS) entry which is preliminary data.</text>
</comment>
<dbReference type="RefSeq" id="WP_009627042.1">
    <property type="nucleotide sequence ID" value="NZ_VBTY01000072.1"/>
</dbReference>
<dbReference type="PANTHER" id="PTHR32182">
    <property type="entry name" value="DNA REPLICATION AND REPAIR PROTEIN RECF"/>
    <property type="match status" value="1"/>
</dbReference>
<dbReference type="GO" id="GO:0006302">
    <property type="term" value="P:double-strand break repair"/>
    <property type="evidence" value="ECO:0007669"/>
    <property type="project" value="TreeGrafter"/>
</dbReference>
<evidence type="ECO:0000259" key="1">
    <source>
        <dbReference type="SMART" id="SM00382"/>
    </source>
</evidence>
<keyword evidence="3" id="KW-1185">Reference proteome</keyword>
<name>A0A9X4RHK2_9CYAN</name>
<dbReference type="InterPro" id="IPR041685">
    <property type="entry name" value="AAA_GajA/Old/RecF-like"/>
</dbReference>
<evidence type="ECO:0000313" key="2">
    <source>
        <dbReference type="EMBL" id="MDG3494938.1"/>
    </source>
</evidence>